<dbReference type="Pfam" id="PF13561">
    <property type="entry name" value="adh_short_C2"/>
    <property type="match status" value="1"/>
</dbReference>
<keyword evidence="5" id="KW-1185">Reference proteome</keyword>
<dbReference type="OrthoDB" id="294295at2759"/>
<comment type="similarity">
    <text evidence="1">Belongs to the short-chain dehydrogenases/reductases (SDR) family.</text>
</comment>
<dbReference type="SUPFAM" id="SSF51735">
    <property type="entry name" value="NAD(P)-binding Rossmann-fold domains"/>
    <property type="match status" value="1"/>
</dbReference>
<dbReference type="InterPro" id="IPR020904">
    <property type="entry name" value="Sc_DH/Rdtase_CS"/>
</dbReference>
<dbReference type="Proteomes" id="UP000789759">
    <property type="component" value="Unassembled WGS sequence"/>
</dbReference>
<dbReference type="AlphaFoldDB" id="A0A9N9A7B8"/>
<keyword evidence="3" id="KW-0560">Oxidoreductase</keyword>
<evidence type="ECO:0000313" key="4">
    <source>
        <dbReference type="EMBL" id="CAG8520340.1"/>
    </source>
</evidence>
<dbReference type="InterPro" id="IPR036291">
    <property type="entry name" value="NAD(P)-bd_dom_sf"/>
</dbReference>
<sequence length="294" mass="31435">MSDDLLISNLFSVKDKVALITGGGTGIGKMIAKAFVKNGAIVYIASRNKTAASRDKTSLDNVAKELTEMGPGKCFSIEANLDSKEACEKLVTDFKNLGNDKLDILINNSATWHESTSLMDIPEDAWDRIYNLNVKCVFYLTMAFLPLLEKASKKLVDPSRVIITGSILGIGEGELKGMQALGLYSLPYSSSKSAVHSVAKNLAVHLTPQGINVNVLAPGIVPTFPSDAKINEIRLSDIPQGRPGGELDMAGAAIYLASRAGSWISGIELVVDGGTLLQYKLTDVQRVPLPSLPS</sequence>
<dbReference type="PANTHER" id="PTHR43618">
    <property type="entry name" value="7-ALPHA-HYDROXYSTEROID DEHYDROGENASE"/>
    <property type="match status" value="1"/>
</dbReference>
<evidence type="ECO:0000256" key="1">
    <source>
        <dbReference type="ARBA" id="ARBA00006484"/>
    </source>
</evidence>
<protein>
    <submittedName>
        <fullName evidence="4">22333_t:CDS:1</fullName>
    </submittedName>
</protein>
<dbReference type="Gene3D" id="3.40.50.720">
    <property type="entry name" value="NAD(P)-binding Rossmann-like Domain"/>
    <property type="match status" value="1"/>
</dbReference>
<dbReference type="InterPro" id="IPR052178">
    <property type="entry name" value="Sec_Metab_Biosynth_SDR"/>
</dbReference>
<accession>A0A9N9A7B8</accession>
<gene>
    <name evidence="4" type="ORF">CPELLU_LOCUS3355</name>
</gene>
<comment type="caution">
    <text evidence="4">The sequence shown here is derived from an EMBL/GenBank/DDBJ whole genome shotgun (WGS) entry which is preliminary data.</text>
</comment>
<evidence type="ECO:0000256" key="2">
    <source>
        <dbReference type="ARBA" id="ARBA00022857"/>
    </source>
</evidence>
<organism evidence="4 5">
    <name type="scientific">Cetraspora pellucida</name>
    <dbReference type="NCBI Taxonomy" id="1433469"/>
    <lineage>
        <taxon>Eukaryota</taxon>
        <taxon>Fungi</taxon>
        <taxon>Fungi incertae sedis</taxon>
        <taxon>Mucoromycota</taxon>
        <taxon>Glomeromycotina</taxon>
        <taxon>Glomeromycetes</taxon>
        <taxon>Diversisporales</taxon>
        <taxon>Gigasporaceae</taxon>
        <taxon>Cetraspora</taxon>
    </lineage>
</organism>
<name>A0A9N9A7B8_9GLOM</name>
<dbReference type="EMBL" id="CAJVQA010001615">
    <property type="protein sequence ID" value="CAG8520340.1"/>
    <property type="molecule type" value="Genomic_DNA"/>
</dbReference>
<dbReference type="PROSITE" id="PS00061">
    <property type="entry name" value="ADH_SHORT"/>
    <property type="match status" value="1"/>
</dbReference>
<dbReference type="PRINTS" id="PR00081">
    <property type="entry name" value="GDHRDH"/>
</dbReference>
<dbReference type="GO" id="GO:0016491">
    <property type="term" value="F:oxidoreductase activity"/>
    <property type="evidence" value="ECO:0007669"/>
    <property type="project" value="UniProtKB-KW"/>
</dbReference>
<dbReference type="FunFam" id="3.40.50.720:FF:000084">
    <property type="entry name" value="Short-chain dehydrogenase reductase"/>
    <property type="match status" value="1"/>
</dbReference>
<proteinExistence type="inferred from homology"/>
<keyword evidence="2" id="KW-0521">NADP</keyword>
<dbReference type="PANTHER" id="PTHR43618:SF8">
    <property type="entry name" value="7ALPHA-HYDROXYSTEROID DEHYDROGENASE"/>
    <property type="match status" value="1"/>
</dbReference>
<evidence type="ECO:0000256" key="3">
    <source>
        <dbReference type="ARBA" id="ARBA00023002"/>
    </source>
</evidence>
<dbReference type="InterPro" id="IPR002347">
    <property type="entry name" value="SDR_fam"/>
</dbReference>
<reference evidence="4" key="1">
    <citation type="submission" date="2021-06" db="EMBL/GenBank/DDBJ databases">
        <authorList>
            <person name="Kallberg Y."/>
            <person name="Tangrot J."/>
            <person name="Rosling A."/>
        </authorList>
    </citation>
    <scope>NUCLEOTIDE SEQUENCE</scope>
    <source>
        <strain evidence="4">FL966</strain>
    </source>
</reference>
<evidence type="ECO:0000313" key="5">
    <source>
        <dbReference type="Proteomes" id="UP000789759"/>
    </source>
</evidence>